<dbReference type="PANTHER" id="PTHR11733:SF167">
    <property type="entry name" value="FI17812P1-RELATED"/>
    <property type="match status" value="1"/>
</dbReference>
<name>A0ABS7JR18_9SPHN</name>
<evidence type="ECO:0000256" key="2">
    <source>
        <dbReference type="ARBA" id="ARBA00007357"/>
    </source>
</evidence>
<evidence type="ECO:0000256" key="8">
    <source>
        <dbReference type="SAM" id="SignalP"/>
    </source>
</evidence>
<evidence type="ECO:0000256" key="5">
    <source>
        <dbReference type="ARBA" id="ARBA00022801"/>
    </source>
</evidence>
<keyword evidence="12" id="KW-1185">Reference proteome</keyword>
<dbReference type="PROSITE" id="PS00430">
    <property type="entry name" value="TONB_DEPENDENT_REC_1"/>
    <property type="match status" value="1"/>
</dbReference>
<dbReference type="Gene3D" id="3.40.390.10">
    <property type="entry name" value="Collagenase (Catalytic Domain)"/>
    <property type="match status" value="1"/>
</dbReference>
<feature type="chain" id="PRO_5046072519" evidence="8">
    <location>
        <begin position="29"/>
        <end position="689"/>
    </location>
</feature>
<comment type="caution">
    <text evidence="11">The sequence shown here is derived from an EMBL/GenBank/DDBJ whole genome shotgun (WGS) entry which is preliminary data.</text>
</comment>
<feature type="signal peptide" evidence="8">
    <location>
        <begin position="1"/>
        <end position="28"/>
    </location>
</feature>
<comment type="cofactor">
    <cofactor evidence="1">
        <name>Zn(2+)</name>
        <dbReference type="ChEBI" id="CHEBI:29105"/>
    </cofactor>
</comment>
<reference evidence="11 12" key="1">
    <citation type="submission" date="2021-08" db="EMBL/GenBank/DDBJ databases">
        <title>Comparative Genomics Analysis of the Genus Qipengyuania Reveals Extensive Genetic Diversity and Metabolic Versatility, Including the Description of Fifteen Novel Species.</title>
        <authorList>
            <person name="Liu Y."/>
        </authorList>
    </citation>
    <scope>NUCLEOTIDE SEQUENCE [LARGE SCALE GENOMIC DNA]</scope>
    <source>
        <strain evidence="11 12">YG27</strain>
    </source>
</reference>
<dbReference type="InterPro" id="IPR008753">
    <property type="entry name" value="Peptidase_M13_N"/>
</dbReference>
<proteinExistence type="inferred from homology"/>
<dbReference type="Proteomes" id="UP000782554">
    <property type="component" value="Unassembled WGS sequence"/>
</dbReference>
<dbReference type="PROSITE" id="PS51885">
    <property type="entry name" value="NEPRILYSIN"/>
    <property type="match status" value="1"/>
</dbReference>
<organism evidence="11 12">
    <name type="scientific">Qipengyuania mesophila</name>
    <dbReference type="NCBI Taxonomy" id="2867246"/>
    <lineage>
        <taxon>Bacteria</taxon>
        <taxon>Pseudomonadati</taxon>
        <taxon>Pseudomonadota</taxon>
        <taxon>Alphaproteobacteria</taxon>
        <taxon>Sphingomonadales</taxon>
        <taxon>Erythrobacteraceae</taxon>
        <taxon>Qipengyuania</taxon>
    </lineage>
</organism>
<evidence type="ECO:0000313" key="12">
    <source>
        <dbReference type="Proteomes" id="UP000782554"/>
    </source>
</evidence>
<evidence type="ECO:0000259" key="9">
    <source>
        <dbReference type="Pfam" id="PF01431"/>
    </source>
</evidence>
<dbReference type="InterPro" id="IPR010916">
    <property type="entry name" value="TonB_box_CS"/>
</dbReference>
<dbReference type="RefSeq" id="WP_221600098.1">
    <property type="nucleotide sequence ID" value="NZ_JAIGNU010000001.1"/>
</dbReference>
<evidence type="ECO:0000256" key="4">
    <source>
        <dbReference type="ARBA" id="ARBA00022723"/>
    </source>
</evidence>
<accession>A0ABS7JR18</accession>
<sequence length="689" mass="76333">MLRTRSLARGAAVSALALGLALSAPAYAQGEDTTAASNGENTIVVTGQAKIGDYGLDLTARDTAAKPGDDFERYASGAWIDRTEIPGDRPSVGSFYNLREDVTEQVNGLITEAPAGTQYGALYSSFMDEKAIEKVGIAPLKRELAQVDALADKVEFARYMGSTYGKFGGSLFGAGPYADPDDPTMNSLWLFSAGLGLPEKDYYFNEKFAPQRAAYLAYLERTFRNIGEKNPREAASRVMTFETYVAELNWDVELTRQIEKINNPMSGAELAAYAPGIDWDAFFEGNNIPPQDRIIVTDNTAVKGIAALYGSTDLETLKLWQKVRISHQASPYLNKKMVDSRFEFTSALNGTSEQRARWKRAVDTIDGQLGELVGEAYVAEYFPRIAKTRMDELVTNLKLAMGDRIRENDWMSAETKAAALEKLERMDVMVGYPKEFRDYSQLPMSPDDLYGNMVAATKFNADYQMSDLGKPVDRSKWGMNPQTVNAYNGGLENKMVFPAGILQPPFFDPWADPAVNYGAIGVVIGHEISHGFDDQGRKIDATGAIRDWWTAGDAERFNAEAKKFGDQYAKFEVVPGSFINPDLTMGENIADLAGVLVAYDAYKKSLNGEEAPVIDGLTGDQRFFLAYAQVWRAKAREDSLRNQVATDPHSPARYRTIAPLRNVDAWYEAFGITPDDEMYIAPEDRARIW</sequence>
<keyword evidence="8" id="KW-0732">Signal</keyword>
<keyword evidence="4" id="KW-0479">Metal-binding</keyword>
<dbReference type="SUPFAM" id="SSF55486">
    <property type="entry name" value="Metalloproteases ('zincins'), catalytic domain"/>
    <property type="match status" value="1"/>
</dbReference>
<protein>
    <submittedName>
        <fullName evidence="11">M13 family metallopeptidase</fullName>
    </submittedName>
</protein>
<dbReference type="Pfam" id="PF01431">
    <property type="entry name" value="Peptidase_M13"/>
    <property type="match status" value="1"/>
</dbReference>
<keyword evidence="3" id="KW-0645">Protease</keyword>
<keyword evidence="6" id="KW-0862">Zinc</keyword>
<dbReference type="PANTHER" id="PTHR11733">
    <property type="entry name" value="ZINC METALLOPROTEASE FAMILY M13 NEPRILYSIN-RELATED"/>
    <property type="match status" value="1"/>
</dbReference>
<dbReference type="Pfam" id="PF05649">
    <property type="entry name" value="Peptidase_M13_N"/>
    <property type="match status" value="1"/>
</dbReference>
<gene>
    <name evidence="11" type="ORF">K3181_01345</name>
</gene>
<dbReference type="InterPro" id="IPR018497">
    <property type="entry name" value="Peptidase_M13_C"/>
</dbReference>
<dbReference type="PRINTS" id="PR00786">
    <property type="entry name" value="NEPRILYSIN"/>
</dbReference>
<evidence type="ECO:0000256" key="7">
    <source>
        <dbReference type="ARBA" id="ARBA00023049"/>
    </source>
</evidence>
<dbReference type="CDD" id="cd08662">
    <property type="entry name" value="M13"/>
    <property type="match status" value="1"/>
</dbReference>
<evidence type="ECO:0000259" key="10">
    <source>
        <dbReference type="Pfam" id="PF05649"/>
    </source>
</evidence>
<feature type="domain" description="Peptidase M13 C-terminal" evidence="9">
    <location>
        <begin position="485"/>
        <end position="684"/>
    </location>
</feature>
<dbReference type="InterPro" id="IPR000718">
    <property type="entry name" value="Peptidase_M13"/>
</dbReference>
<feature type="domain" description="Peptidase M13 N-terminal" evidence="10">
    <location>
        <begin position="67"/>
        <end position="433"/>
    </location>
</feature>
<evidence type="ECO:0000256" key="1">
    <source>
        <dbReference type="ARBA" id="ARBA00001947"/>
    </source>
</evidence>
<evidence type="ECO:0000313" key="11">
    <source>
        <dbReference type="EMBL" id="MBX7500085.1"/>
    </source>
</evidence>
<dbReference type="InterPro" id="IPR024079">
    <property type="entry name" value="MetalloPept_cat_dom_sf"/>
</dbReference>
<evidence type="ECO:0000256" key="6">
    <source>
        <dbReference type="ARBA" id="ARBA00022833"/>
    </source>
</evidence>
<evidence type="ECO:0000256" key="3">
    <source>
        <dbReference type="ARBA" id="ARBA00022670"/>
    </source>
</evidence>
<dbReference type="InterPro" id="IPR042089">
    <property type="entry name" value="Peptidase_M13_dom_2"/>
</dbReference>
<keyword evidence="7" id="KW-0482">Metalloprotease</keyword>
<comment type="similarity">
    <text evidence="2">Belongs to the peptidase M13 family.</text>
</comment>
<dbReference type="EMBL" id="JAIGNU010000001">
    <property type="protein sequence ID" value="MBX7500085.1"/>
    <property type="molecule type" value="Genomic_DNA"/>
</dbReference>
<keyword evidence="5" id="KW-0378">Hydrolase</keyword>
<dbReference type="Gene3D" id="1.10.1380.10">
    <property type="entry name" value="Neutral endopeptidase , domain2"/>
    <property type="match status" value="1"/>
</dbReference>